<keyword evidence="1" id="KW-0723">Serine/threonine-protein kinase</keyword>
<keyword evidence="3" id="KW-0067">ATP-binding</keyword>
<dbReference type="Proteomes" id="UP000669179">
    <property type="component" value="Unassembled WGS sequence"/>
</dbReference>
<dbReference type="AlphaFoldDB" id="A0A939PFU8"/>
<keyword evidence="1" id="KW-0808">Transferase</keyword>
<dbReference type="InterPro" id="IPR003594">
    <property type="entry name" value="HATPase_dom"/>
</dbReference>
<dbReference type="InterPro" id="IPR036890">
    <property type="entry name" value="HATPase_C_sf"/>
</dbReference>
<gene>
    <name evidence="3" type="ORF">J4573_30785</name>
</gene>
<dbReference type="RefSeq" id="WP_208259401.1">
    <property type="nucleotide sequence ID" value="NZ_JAGEOJ010000013.1"/>
</dbReference>
<dbReference type="InterPro" id="IPR050267">
    <property type="entry name" value="Anti-sigma-factor_SerPK"/>
</dbReference>
<dbReference type="Gene3D" id="3.30.565.10">
    <property type="entry name" value="Histidine kinase-like ATPase, C-terminal domain"/>
    <property type="match status" value="1"/>
</dbReference>
<feature type="domain" description="Histidine kinase/HSP90-like ATPase" evidence="2">
    <location>
        <begin position="16"/>
        <end position="126"/>
    </location>
</feature>
<reference evidence="3" key="1">
    <citation type="submission" date="2021-03" db="EMBL/GenBank/DDBJ databases">
        <authorList>
            <person name="Kanchanasin P."/>
            <person name="Saeng-In P."/>
            <person name="Phongsopitanun W."/>
            <person name="Yuki M."/>
            <person name="Kudo T."/>
            <person name="Ohkuma M."/>
            <person name="Tanasupawat S."/>
        </authorList>
    </citation>
    <scope>NUCLEOTIDE SEQUENCE</scope>
    <source>
        <strain evidence="3">GKU 128</strain>
    </source>
</reference>
<name>A0A939PFU8_9ACTN</name>
<dbReference type="CDD" id="cd16936">
    <property type="entry name" value="HATPase_RsbW-like"/>
    <property type="match status" value="1"/>
</dbReference>
<protein>
    <submittedName>
        <fullName evidence="3">ATP-binding protein</fullName>
    </submittedName>
</protein>
<dbReference type="PANTHER" id="PTHR35526:SF3">
    <property type="entry name" value="ANTI-SIGMA-F FACTOR RSBW"/>
    <property type="match status" value="1"/>
</dbReference>
<evidence type="ECO:0000259" key="2">
    <source>
        <dbReference type="Pfam" id="PF13581"/>
    </source>
</evidence>
<dbReference type="GO" id="GO:0004674">
    <property type="term" value="F:protein serine/threonine kinase activity"/>
    <property type="evidence" value="ECO:0007669"/>
    <property type="project" value="UniProtKB-KW"/>
</dbReference>
<dbReference type="GO" id="GO:0005524">
    <property type="term" value="F:ATP binding"/>
    <property type="evidence" value="ECO:0007669"/>
    <property type="project" value="UniProtKB-KW"/>
</dbReference>
<evidence type="ECO:0000313" key="3">
    <source>
        <dbReference type="EMBL" id="MBO2451513.1"/>
    </source>
</evidence>
<keyword evidence="1" id="KW-0418">Kinase</keyword>
<organism evidence="3 4">
    <name type="scientific">Actinomadura barringtoniae</name>
    <dbReference type="NCBI Taxonomy" id="1427535"/>
    <lineage>
        <taxon>Bacteria</taxon>
        <taxon>Bacillati</taxon>
        <taxon>Actinomycetota</taxon>
        <taxon>Actinomycetes</taxon>
        <taxon>Streptosporangiales</taxon>
        <taxon>Thermomonosporaceae</taxon>
        <taxon>Actinomadura</taxon>
    </lineage>
</organism>
<proteinExistence type="predicted"/>
<keyword evidence="4" id="KW-1185">Reference proteome</keyword>
<evidence type="ECO:0000313" key="4">
    <source>
        <dbReference type="Proteomes" id="UP000669179"/>
    </source>
</evidence>
<sequence length="136" mass="14873">MSSALPAPLKKVWLGNRPESAAQARHELLLTARALGLAADVVDRLELCTSEIVTNVIQHADCSLLTMCFTRTAERLRVEVNDSSASMPVSSDPDLCQETGRGLFIVAHQSDGHGAYRTRAGKTVWFEVIAWPGQKR</sequence>
<evidence type="ECO:0000256" key="1">
    <source>
        <dbReference type="ARBA" id="ARBA00022527"/>
    </source>
</evidence>
<dbReference type="EMBL" id="JAGEOJ010000013">
    <property type="protein sequence ID" value="MBO2451513.1"/>
    <property type="molecule type" value="Genomic_DNA"/>
</dbReference>
<keyword evidence="3" id="KW-0547">Nucleotide-binding</keyword>
<comment type="caution">
    <text evidence="3">The sequence shown here is derived from an EMBL/GenBank/DDBJ whole genome shotgun (WGS) entry which is preliminary data.</text>
</comment>
<accession>A0A939PFU8</accession>
<dbReference type="PANTHER" id="PTHR35526">
    <property type="entry name" value="ANTI-SIGMA-F FACTOR RSBW-RELATED"/>
    <property type="match status" value="1"/>
</dbReference>
<dbReference type="SUPFAM" id="SSF55874">
    <property type="entry name" value="ATPase domain of HSP90 chaperone/DNA topoisomerase II/histidine kinase"/>
    <property type="match status" value="1"/>
</dbReference>
<dbReference type="Pfam" id="PF13581">
    <property type="entry name" value="HATPase_c_2"/>
    <property type="match status" value="1"/>
</dbReference>